<dbReference type="GO" id="GO:0099502">
    <property type="term" value="P:calcium-dependent activation of synaptic vesicle fusion"/>
    <property type="evidence" value="ECO:0000318"/>
    <property type="project" value="GO_Central"/>
</dbReference>
<dbReference type="Proteomes" id="UP000015101">
    <property type="component" value="Unassembled WGS sequence"/>
</dbReference>
<proteinExistence type="predicted"/>
<dbReference type="EMBL" id="AMQM01003536">
    <property type="status" value="NOT_ANNOTATED_CDS"/>
    <property type="molecule type" value="Genomic_DNA"/>
</dbReference>
<name>T1F2Z9_HELRO</name>
<reference evidence="5" key="1">
    <citation type="submission" date="2012-12" db="EMBL/GenBank/DDBJ databases">
        <authorList>
            <person name="Hellsten U."/>
            <person name="Grimwood J."/>
            <person name="Chapman J.A."/>
            <person name="Shapiro H."/>
            <person name="Aerts A."/>
            <person name="Otillar R.P."/>
            <person name="Terry A.Y."/>
            <person name="Boore J.L."/>
            <person name="Simakov O."/>
            <person name="Marletaz F."/>
            <person name="Cho S.-J."/>
            <person name="Edsinger-Gonzales E."/>
            <person name="Havlak P."/>
            <person name="Kuo D.-H."/>
            <person name="Larsson T."/>
            <person name="Lv J."/>
            <person name="Arendt D."/>
            <person name="Savage R."/>
            <person name="Osoegawa K."/>
            <person name="de Jong P."/>
            <person name="Lindberg D.R."/>
            <person name="Seaver E.C."/>
            <person name="Weisblat D.A."/>
            <person name="Putnam N.H."/>
            <person name="Grigoriev I.V."/>
            <person name="Rokhsar D.S."/>
        </authorList>
    </citation>
    <scope>NUCLEOTIDE SEQUENCE</scope>
</reference>
<dbReference type="KEGG" id="hro:HELRODRAFT_170390"/>
<protein>
    <recommendedName>
        <fullName evidence="6">C2 domain-containing protein</fullName>
    </recommendedName>
</protein>
<feature type="signal peptide" evidence="2">
    <location>
        <begin position="1"/>
        <end position="24"/>
    </location>
</feature>
<dbReference type="GO" id="GO:2000300">
    <property type="term" value="P:regulation of synaptic vesicle exocytosis"/>
    <property type="evidence" value="ECO:0000318"/>
    <property type="project" value="GO_Central"/>
</dbReference>
<dbReference type="InterPro" id="IPR035892">
    <property type="entry name" value="C2_domain_sf"/>
</dbReference>
<dbReference type="GO" id="GO:0061891">
    <property type="term" value="F:calcium ion sensor activity"/>
    <property type="evidence" value="ECO:0000318"/>
    <property type="project" value="GO_Central"/>
</dbReference>
<feature type="region of interest" description="Disordered" evidence="1">
    <location>
        <begin position="219"/>
        <end position="238"/>
    </location>
</feature>
<evidence type="ECO:0000313" key="4">
    <source>
        <dbReference type="EnsemblMetazoa" id="HelroP170390"/>
    </source>
</evidence>
<dbReference type="PANTHER" id="PTHR10024:SF227">
    <property type="entry name" value="SYNAPTOTAGMIN 1"/>
    <property type="match status" value="1"/>
</dbReference>
<dbReference type="AlphaFoldDB" id="T1F2Z9"/>
<keyword evidence="2" id="KW-0732">Signal</keyword>
<dbReference type="GO" id="GO:0031045">
    <property type="term" value="C:dense core granule"/>
    <property type="evidence" value="ECO:0000318"/>
    <property type="project" value="GO_Central"/>
</dbReference>
<dbReference type="PANTHER" id="PTHR10024">
    <property type="entry name" value="SYNAPTOTAGMIN"/>
    <property type="match status" value="1"/>
</dbReference>
<evidence type="ECO:0000313" key="3">
    <source>
        <dbReference type="EMBL" id="ESO07091.1"/>
    </source>
</evidence>
<evidence type="ECO:0000256" key="2">
    <source>
        <dbReference type="SAM" id="SignalP"/>
    </source>
</evidence>
<organism evidence="4 5">
    <name type="scientific">Helobdella robusta</name>
    <name type="common">Californian leech</name>
    <dbReference type="NCBI Taxonomy" id="6412"/>
    <lineage>
        <taxon>Eukaryota</taxon>
        <taxon>Metazoa</taxon>
        <taxon>Spiralia</taxon>
        <taxon>Lophotrochozoa</taxon>
        <taxon>Annelida</taxon>
        <taxon>Clitellata</taxon>
        <taxon>Hirudinea</taxon>
        <taxon>Rhynchobdellida</taxon>
        <taxon>Glossiphoniidae</taxon>
        <taxon>Helobdella</taxon>
    </lineage>
</organism>
<dbReference type="GO" id="GO:0000149">
    <property type="term" value="F:SNARE binding"/>
    <property type="evidence" value="ECO:0000318"/>
    <property type="project" value="GO_Central"/>
</dbReference>
<dbReference type="GO" id="GO:0017158">
    <property type="term" value="P:regulation of calcium ion-dependent exocytosis"/>
    <property type="evidence" value="ECO:0000318"/>
    <property type="project" value="GO_Central"/>
</dbReference>
<dbReference type="STRING" id="6412.T1F2Z9"/>
<feature type="compositionally biased region" description="Low complexity" evidence="1">
    <location>
        <begin position="105"/>
        <end position="122"/>
    </location>
</feature>
<evidence type="ECO:0000256" key="1">
    <source>
        <dbReference type="SAM" id="MobiDB-lite"/>
    </source>
</evidence>
<accession>T1F2Z9</accession>
<dbReference type="GO" id="GO:0005544">
    <property type="term" value="F:calcium-dependent phospholipid binding"/>
    <property type="evidence" value="ECO:0000318"/>
    <property type="project" value="GO_Central"/>
</dbReference>
<dbReference type="GeneID" id="20203198"/>
<evidence type="ECO:0000313" key="5">
    <source>
        <dbReference type="Proteomes" id="UP000015101"/>
    </source>
</evidence>
<gene>
    <name evidence="4" type="primary">20203198</name>
    <name evidence="3" type="ORF">HELRODRAFT_170390</name>
</gene>
<reference evidence="4" key="3">
    <citation type="submission" date="2015-06" db="UniProtKB">
        <authorList>
            <consortium name="EnsemblMetazoa"/>
        </authorList>
    </citation>
    <scope>IDENTIFICATION</scope>
</reference>
<dbReference type="CTD" id="20203198"/>
<feature type="chain" id="PRO_5010980258" description="C2 domain-containing protein" evidence="2">
    <location>
        <begin position="25"/>
        <end position="305"/>
    </location>
</feature>
<dbReference type="Gene3D" id="2.60.40.150">
    <property type="entry name" value="C2 domain"/>
    <property type="match status" value="1"/>
</dbReference>
<evidence type="ECO:0008006" key="6">
    <source>
        <dbReference type="Google" id="ProtNLM"/>
    </source>
</evidence>
<dbReference type="SUPFAM" id="SSF49562">
    <property type="entry name" value="C2 domain (Calcium/lipid-binding domain, CaLB)"/>
    <property type="match status" value="1"/>
</dbReference>
<feature type="region of interest" description="Disordered" evidence="1">
    <location>
        <begin position="105"/>
        <end position="146"/>
    </location>
</feature>
<dbReference type="EMBL" id="AMQM01003537">
    <property type="status" value="NOT_ANNOTATED_CDS"/>
    <property type="molecule type" value="Genomic_DNA"/>
</dbReference>
<reference evidence="3 5" key="2">
    <citation type="journal article" date="2013" name="Nature">
        <title>Insights into bilaterian evolution from three spiralian genomes.</title>
        <authorList>
            <person name="Simakov O."/>
            <person name="Marletaz F."/>
            <person name="Cho S.J."/>
            <person name="Edsinger-Gonzales E."/>
            <person name="Havlak P."/>
            <person name="Hellsten U."/>
            <person name="Kuo D.H."/>
            <person name="Larsson T."/>
            <person name="Lv J."/>
            <person name="Arendt D."/>
            <person name="Savage R."/>
            <person name="Osoegawa K."/>
            <person name="de Jong P."/>
            <person name="Grimwood J."/>
            <person name="Chapman J.A."/>
            <person name="Shapiro H."/>
            <person name="Aerts A."/>
            <person name="Otillar R.P."/>
            <person name="Terry A.Y."/>
            <person name="Boore J.L."/>
            <person name="Grigoriev I.V."/>
            <person name="Lindberg D.R."/>
            <person name="Seaver E.C."/>
            <person name="Weisblat D.A."/>
            <person name="Putnam N.H."/>
            <person name="Rokhsar D.S."/>
        </authorList>
    </citation>
    <scope>NUCLEOTIDE SEQUENCE</scope>
</reference>
<dbReference type="RefSeq" id="XP_009014469.1">
    <property type="nucleotide sequence ID" value="XM_009016221.1"/>
</dbReference>
<keyword evidence="5" id="KW-1185">Reference proteome</keyword>
<dbReference type="GO" id="GO:0030424">
    <property type="term" value="C:axon"/>
    <property type="evidence" value="ECO:0000318"/>
    <property type="project" value="GO_Central"/>
</dbReference>
<dbReference type="GO" id="GO:0070382">
    <property type="term" value="C:exocytic vesicle"/>
    <property type="evidence" value="ECO:0000318"/>
    <property type="project" value="GO_Central"/>
</dbReference>
<dbReference type="GO" id="GO:0016192">
    <property type="term" value="P:vesicle-mediated transport"/>
    <property type="evidence" value="ECO:0000318"/>
    <property type="project" value="GO_Central"/>
</dbReference>
<dbReference type="EMBL" id="KB096222">
    <property type="protein sequence ID" value="ESO07091.1"/>
    <property type="molecule type" value="Genomic_DNA"/>
</dbReference>
<dbReference type="EnsemblMetazoa" id="HelroT170390">
    <property type="protein sequence ID" value="HelroP170390"/>
    <property type="gene ID" value="HelroG170390"/>
</dbReference>
<sequence>MLMLLMLLLMLLLLMMLLLQFVFSAGSPGWIFFTRSVSLKNFMIQSRHFGNSVEAFEVIFSMQLIILAPSHLTSRVISVSNKNRGSIASVCSTNTTFDTLDNFTPQHQQQQQSQRQTSTTRLASRRESSPVQPQHQQQQPQRQQLQLPIINIPTTPTTPTTNLPAARSTENINATSDHQPFTIPTPLPLTSRRFSGPSPTNCLGTIDPSLYRHRRRSYNDMTSKTGGNNDCMEEDDDDEDDNFDYGPDYLGKIRFGVSYSKESEKLTVVVMQANKLPSRNPGSADTCDPFIKFVSLHNHPPHHHV</sequence>
<dbReference type="InParanoid" id="T1F2Z9"/>
<dbReference type="HOGENOM" id="CLU_912990_0_0_1"/>
<feature type="compositionally biased region" description="Low complexity" evidence="1">
    <location>
        <begin position="132"/>
        <end position="146"/>
    </location>
</feature>
<dbReference type="GO" id="GO:0005886">
    <property type="term" value="C:plasma membrane"/>
    <property type="evidence" value="ECO:0000318"/>
    <property type="project" value="GO_Central"/>
</dbReference>
<dbReference type="GO" id="GO:0030672">
    <property type="term" value="C:synaptic vesicle membrane"/>
    <property type="evidence" value="ECO:0000318"/>
    <property type="project" value="GO_Central"/>
</dbReference>